<protein>
    <submittedName>
        <fullName evidence="1">Uncharacterized protein</fullName>
    </submittedName>
</protein>
<dbReference type="STRING" id="887929.HMP0721_1016"/>
<dbReference type="EMBL" id="AEQN01000016">
    <property type="protein sequence ID" value="EFV01623.1"/>
    <property type="molecule type" value="Genomic_DNA"/>
</dbReference>
<comment type="caution">
    <text evidence="1">The sequence shown here is derived from an EMBL/GenBank/DDBJ whole genome shotgun (WGS) entry which is preliminary data.</text>
</comment>
<accession>E6MG83</accession>
<dbReference type="Pfam" id="PF06949">
    <property type="entry name" value="DUF1292"/>
    <property type="match status" value="1"/>
</dbReference>
<reference evidence="1 2" key="1">
    <citation type="submission" date="2010-12" db="EMBL/GenBank/DDBJ databases">
        <authorList>
            <person name="Muzny D."/>
            <person name="Qin X."/>
            <person name="Deng J."/>
            <person name="Jiang H."/>
            <person name="Liu Y."/>
            <person name="Qu J."/>
            <person name="Song X.-Z."/>
            <person name="Zhang L."/>
            <person name="Thornton R."/>
            <person name="Coyle M."/>
            <person name="Francisco L."/>
            <person name="Jackson L."/>
            <person name="Javaid M."/>
            <person name="Korchina V."/>
            <person name="Kovar C."/>
            <person name="Mata R."/>
            <person name="Mathew T."/>
            <person name="Ngo R."/>
            <person name="Nguyen L."/>
            <person name="Nguyen N."/>
            <person name="Okwuonu G."/>
            <person name="Ongeri F."/>
            <person name="Pham C."/>
            <person name="Simmons D."/>
            <person name="Wilczek-Boney K."/>
            <person name="Hale W."/>
            <person name="Jakkamsetti A."/>
            <person name="Pham P."/>
            <person name="Ruth R."/>
            <person name="San Lucas F."/>
            <person name="Warren J."/>
            <person name="Zhang J."/>
            <person name="Zhao Z."/>
            <person name="Zhou C."/>
            <person name="Zhu D."/>
            <person name="Lee S."/>
            <person name="Bess C."/>
            <person name="Blankenburg K."/>
            <person name="Forbes L."/>
            <person name="Fu Q."/>
            <person name="Gubbala S."/>
            <person name="Hirani K."/>
            <person name="Jayaseelan J.C."/>
            <person name="Lara F."/>
            <person name="Munidasa M."/>
            <person name="Palculict T."/>
            <person name="Patil S."/>
            <person name="Pu L.-L."/>
            <person name="Saada N."/>
            <person name="Tang L."/>
            <person name="Weissenberger G."/>
            <person name="Zhu Y."/>
            <person name="Hemphill L."/>
            <person name="Shang Y."/>
            <person name="Youmans B."/>
            <person name="Ayvaz T."/>
            <person name="Ross M."/>
            <person name="Santibanez J."/>
            <person name="Aqrawi P."/>
            <person name="Gross S."/>
            <person name="Joshi V."/>
            <person name="Fowler G."/>
            <person name="Nazareth L."/>
            <person name="Reid J."/>
            <person name="Worley K."/>
            <person name="Petrosino J."/>
            <person name="Highlander S."/>
            <person name="Gibbs R."/>
        </authorList>
    </citation>
    <scope>NUCLEOTIDE SEQUENCE [LARGE SCALE GENOMIC DNA]</scope>
    <source>
        <strain evidence="1 2">ATCC 23263</strain>
    </source>
</reference>
<evidence type="ECO:0000313" key="2">
    <source>
        <dbReference type="Proteomes" id="UP000004754"/>
    </source>
</evidence>
<dbReference type="InterPro" id="IPR009711">
    <property type="entry name" value="UPF0473"/>
</dbReference>
<sequence>MQMAEERNHDHQNGHAETIMLKNEAGEEKAFELVCTLSVEEKNYAILADADLDEAIAMRIEGDENEDEAMALVPVDDEAEFQAVADAYDQIDPDELGFEG</sequence>
<organism evidence="1 2">
    <name type="scientific">Pseudoramibacter alactolyticus ATCC 23263</name>
    <dbReference type="NCBI Taxonomy" id="887929"/>
    <lineage>
        <taxon>Bacteria</taxon>
        <taxon>Bacillati</taxon>
        <taxon>Bacillota</taxon>
        <taxon>Clostridia</taxon>
        <taxon>Eubacteriales</taxon>
        <taxon>Eubacteriaceae</taxon>
        <taxon>Pseudoramibacter</taxon>
    </lineage>
</organism>
<gene>
    <name evidence="1" type="ORF">HMP0721_1016</name>
</gene>
<dbReference type="Proteomes" id="UP000004754">
    <property type="component" value="Unassembled WGS sequence"/>
</dbReference>
<name>E6MG83_9FIRM</name>
<keyword evidence="2" id="KW-1185">Reference proteome</keyword>
<proteinExistence type="predicted"/>
<dbReference type="AlphaFoldDB" id="E6MG83"/>
<dbReference type="HOGENOM" id="CLU_146610_8_0_9"/>
<evidence type="ECO:0000313" key="1">
    <source>
        <dbReference type="EMBL" id="EFV01623.1"/>
    </source>
</evidence>